<sequence>MRRKSIKLIRKITTRTVSSCCLVSMLDTYKLSI</sequence>
<evidence type="ECO:0000313" key="2">
    <source>
        <dbReference type="WBParaSite" id="Hba_06788"/>
    </source>
</evidence>
<dbReference type="Proteomes" id="UP000095283">
    <property type="component" value="Unplaced"/>
</dbReference>
<dbReference type="AlphaFoldDB" id="A0A1I7WNR1"/>
<name>A0A1I7WNR1_HETBA</name>
<proteinExistence type="predicted"/>
<keyword evidence="1" id="KW-1185">Reference proteome</keyword>
<protein>
    <submittedName>
        <fullName evidence="2">Uncharacterized protein</fullName>
    </submittedName>
</protein>
<dbReference type="WBParaSite" id="Hba_06788">
    <property type="protein sequence ID" value="Hba_06788"/>
    <property type="gene ID" value="Hba_06788"/>
</dbReference>
<organism evidence="1 2">
    <name type="scientific">Heterorhabditis bacteriophora</name>
    <name type="common">Entomopathogenic nematode worm</name>
    <dbReference type="NCBI Taxonomy" id="37862"/>
    <lineage>
        <taxon>Eukaryota</taxon>
        <taxon>Metazoa</taxon>
        <taxon>Ecdysozoa</taxon>
        <taxon>Nematoda</taxon>
        <taxon>Chromadorea</taxon>
        <taxon>Rhabditida</taxon>
        <taxon>Rhabditina</taxon>
        <taxon>Rhabditomorpha</taxon>
        <taxon>Strongyloidea</taxon>
        <taxon>Heterorhabditidae</taxon>
        <taxon>Heterorhabditis</taxon>
    </lineage>
</organism>
<evidence type="ECO:0000313" key="1">
    <source>
        <dbReference type="Proteomes" id="UP000095283"/>
    </source>
</evidence>
<accession>A0A1I7WNR1</accession>
<reference evidence="2" key="1">
    <citation type="submission" date="2016-11" db="UniProtKB">
        <authorList>
            <consortium name="WormBaseParasite"/>
        </authorList>
    </citation>
    <scope>IDENTIFICATION</scope>
</reference>